<comment type="caution">
    <text evidence="3">The sequence shown here is derived from an EMBL/GenBank/DDBJ whole genome shotgun (WGS) entry which is preliminary data.</text>
</comment>
<organism evidence="3">
    <name type="scientific">Hexamita inflata</name>
    <dbReference type="NCBI Taxonomy" id="28002"/>
    <lineage>
        <taxon>Eukaryota</taxon>
        <taxon>Metamonada</taxon>
        <taxon>Diplomonadida</taxon>
        <taxon>Hexamitidae</taxon>
        <taxon>Hexamitinae</taxon>
        <taxon>Hexamita</taxon>
    </lineage>
</organism>
<dbReference type="Proteomes" id="UP001642409">
    <property type="component" value="Unassembled WGS sequence"/>
</dbReference>
<dbReference type="SMART" id="SM00365">
    <property type="entry name" value="LRR_SD22"/>
    <property type="match status" value="7"/>
</dbReference>
<dbReference type="EMBL" id="CAXDID020000008">
    <property type="protein sequence ID" value="CAL5977740.1"/>
    <property type="molecule type" value="Genomic_DNA"/>
</dbReference>
<keyword evidence="5" id="KW-1185">Reference proteome</keyword>
<evidence type="ECO:0000313" key="5">
    <source>
        <dbReference type="Proteomes" id="UP001642409"/>
    </source>
</evidence>
<dbReference type="InterPro" id="IPR003591">
    <property type="entry name" value="Leu-rich_rpt_typical-subtyp"/>
</dbReference>
<name>A0AA86TJM3_9EUKA</name>
<dbReference type="SMART" id="SM00369">
    <property type="entry name" value="LRR_TYP"/>
    <property type="match status" value="8"/>
</dbReference>
<evidence type="ECO:0000313" key="4">
    <source>
        <dbReference type="EMBL" id="CAL5977740.1"/>
    </source>
</evidence>
<dbReference type="PROSITE" id="PS51450">
    <property type="entry name" value="LRR"/>
    <property type="match status" value="10"/>
</dbReference>
<reference evidence="3" key="1">
    <citation type="submission" date="2023-06" db="EMBL/GenBank/DDBJ databases">
        <authorList>
            <person name="Kurt Z."/>
        </authorList>
    </citation>
    <scope>NUCLEOTIDE SEQUENCE</scope>
</reference>
<evidence type="ECO:0000313" key="3">
    <source>
        <dbReference type="EMBL" id="CAI9919241.1"/>
    </source>
</evidence>
<dbReference type="PANTHER" id="PTHR46652:SF3">
    <property type="entry name" value="LEUCINE-RICH REPEAT-CONTAINING PROTEIN 9"/>
    <property type="match status" value="1"/>
</dbReference>
<dbReference type="EMBL" id="CATOUU010000171">
    <property type="protein sequence ID" value="CAI9919241.1"/>
    <property type="molecule type" value="Genomic_DNA"/>
</dbReference>
<dbReference type="InterPro" id="IPR001611">
    <property type="entry name" value="Leu-rich_rpt"/>
</dbReference>
<dbReference type="SUPFAM" id="SSF52058">
    <property type="entry name" value="L domain-like"/>
    <property type="match status" value="2"/>
</dbReference>
<proteinExistence type="predicted"/>
<protein>
    <submittedName>
        <fullName evidence="3">Uncharacterized protein</fullName>
    </submittedName>
</protein>
<dbReference type="Gene3D" id="3.80.10.10">
    <property type="entry name" value="Ribonuclease Inhibitor"/>
    <property type="match status" value="5"/>
</dbReference>
<dbReference type="InterPro" id="IPR032675">
    <property type="entry name" value="LRR_dom_sf"/>
</dbReference>
<keyword evidence="1" id="KW-0433">Leucine-rich repeat</keyword>
<accession>A0AA86TJM3</accession>
<dbReference type="InterPro" id="IPR050836">
    <property type="entry name" value="SDS22/Internalin_LRR"/>
</dbReference>
<evidence type="ECO:0000256" key="1">
    <source>
        <dbReference type="ARBA" id="ARBA00022614"/>
    </source>
</evidence>
<dbReference type="PANTHER" id="PTHR46652">
    <property type="entry name" value="LEUCINE-RICH REPEAT AND IQ DOMAIN-CONTAINING PROTEIN 1-RELATED"/>
    <property type="match status" value="1"/>
</dbReference>
<evidence type="ECO:0000256" key="2">
    <source>
        <dbReference type="ARBA" id="ARBA00022737"/>
    </source>
</evidence>
<gene>
    <name evidence="4" type="ORF">HINF_LOCUS4450</name>
    <name evidence="3" type="ORF">HINF_LOCUS6886</name>
</gene>
<sequence length="1014" mass="116808">MEQIVDNEKYYCVCSDTNLADKQIDNIANLKVNQLYYPSICQIPIHITKLIASSCCLQEMSGVRLMKNLKYLDISNNFIKNISDLQHLQNLQYLNITNNKIIFSQPLSALPNLQQLFPGNNMIHDFGVLATNKNFSISWICPQKVAFLINFLDYLGPSSTIEQATVFMNTTVFRRDQSPYHDPMLLKYIPQVINRTLIIHNDQELRSIQFTDLMNIDTLFVFECYNLNFERVPKMIKKLAVNMCCIQNINGLENMKSIIELSLRGNRISEISVITRMNSIQKLDVAQNNINSIQGIDNLTQLINVDLSENNIVEISSLMSMRQLKAINLSKNKISFAGALEPLTNLNTLNLSYNNLNQITFVKRMTKLIQLDVSFNQIYDIDTIKDLIKLVDLRLDGNIIESFNALESLPNLKWSWYMSEQNAPESDNIRILVKDCQNNESLATNYQISDNNYVKQLGFVDICKPQLLDVTNCHNLSFDNCPRIPIKLKINKCRLLAITGIFEMQQIVELDLGFNNIRHINELEALLNLQVLNLQNNDIYRINVLKGLKQLKYVNLTNNKVIFSQPLNQMKGQLIIDNNLVTDNVTLKNQNKPQQVDYQNFFGPNSTENQVKELAKVNDYNFQMYFRFVQSIANNALNIQNDQVLTDFGFTAEMNIHTLNVQNCQNVKLPLQAVLQDLQKDSNGALINWPEVILHKTPKQITSLTITNCKLTNIIGIENMKQLQFLNLKDNCIISIEQLQYLTNLKQVFINNNYVQDLEYLRNPNWISLQNNVNDANIKEYLTDINSSLTVEAFKAKIAPKKEKSDQLLLELQLDLQNCEISELTQSVALNSNDECLQKYNQAISGAPLVMKNYILYLRSLNYISQGKVVQCKFSLYDNYYFNQNQEWMTKGSMYHEAQLIQGTLQNGIFAFVFPGTTAFNQIINNNIQNGFFYNSENFGTTEFQNNELKKYNVYNHNGLRKSIYECANGMLHGKFQRFDAQENIIDHGTYINNNLQSNAQGAMFDQNWNRNLI</sequence>
<reference evidence="4 5" key="2">
    <citation type="submission" date="2024-07" db="EMBL/GenBank/DDBJ databases">
        <authorList>
            <person name="Akdeniz Z."/>
        </authorList>
    </citation>
    <scope>NUCLEOTIDE SEQUENCE [LARGE SCALE GENOMIC DNA]</scope>
</reference>
<keyword evidence="2" id="KW-0677">Repeat</keyword>
<dbReference type="AlphaFoldDB" id="A0AA86TJM3"/>